<evidence type="ECO:0000313" key="2">
    <source>
        <dbReference type="Proteomes" id="UP000222310"/>
    </source>
</evidence>
<proteinExistence type="predicted"/>
<comment type="caution">
    <text evidence="1">The sequence shown here is derived from an EMBL/GenBank/DDBJ whole genome shotgun (WGS) entry which is preliminary data.</text>
</comment>
<name>A0A9Q6EIU2_NOSLI</name>
<protein>
    <submittedName>
        <fullName evidence="1">Uncharacterized protein</fullName>
    </submittedName>
</protein>
<evidence type="ECO:0000313" key="1">
    <source>
        <dbReference type="EMBL" id="PHJ98460.1"/>
    </source>
</evidence>
<sequence>MSSQPILDPQTLEQLQNEIQEKFDATLKDADFNSLLEKYGILEDRVLRVYWQFNLDPNQLKSDDAVDEQQSNALLAATPKTPKEEIVLVKKAWCIPCPSTGSPLGCNC</sequence>
<dbReference type="Proteomes" id="UP000222310">
    <property type="component" value="Unassembled WGS sequence"/>
</dbReference>
<gene>
    <name evidence="1" type="ORF">VF08_26870</name>
</gene>
<reference evidence="1 2" key="1">
    <citation type="submission" date="2015-02" db="EMBL/GenBank/DDBJ databases">
        <title>Nostoc linckia genome annotation.</title>
        <authorList>
            <person name="Zhou Z."/>
        </authorList>
    </citation>
    <scope>NUCLEOTIDE SEQUENCE [LARGE SCALE GENOMIC DNA]</scope>
    <source>
        <strain evidence="2">z8</strain>
    </source>
</reference>
<dbReference type="RefSeq" id="WP_099067930.1">
    <property type="nucleotide sequence ID" value="NZ_LAHD01000099.1"/>
</dbReference>
<organism evidence="1 2">
    <name type="scientific">Nostoc linckia z8</name>
    <dbReference type="NCBI Taxonomy" id="1628746"/>
    <lineage>
        <taxon>Bacteria</taxon>
        <taxon>Bacillati</taxon>
        <taxon>Cyanobacteriota</taxon>
        <taxon>Cyanophyceae</taxon>
        <taxon>Nostocales</taxon>
        <taxon>Nostocaceae</taxon>
        <taxon>Nostoc</taxon>
    </lineage>
</organism>
<dbReference type="EMBL" id="LAHD01000099">
    <property type="protein sequence ID" value="PHJ98460.1"/>
    <property type="molecule type" value="Genomic_DNA"/>
</dbReference>
<accession>A0A9Q6EIU2</accession>
<dbReference type="AlphaFoldDB" id="A0A9Q6EIU2"/>
<dbReference type="GeneID" id="57095154"/>